<evidence type="ECO:0000256" key="4">
    <source>
        <dbReference type="ARBA" id="ARBA00023136"/>
    </source>
</evidence>
<gene>
    <name evidence="6" type="ORF">SAMN04488508_105375</name>
</gene>
<dbReference type="EMBL" id="FQYP01000005">
    <property type="protein sequence ID" value="SHJ11675.1"/>
    <property type="molecule type" value="Genomic_DNA"/>
</dbReference>
<feature type="transmembrane region" description="Helical" evidence="5">
    <location>
        <begin position="107"/>
        <end position="125"/>
    </location>
</feature>
<keyword evidence="2 5" id="KW-0812">Transmembrane</keyword>
<sequence>MNYILIGLKLIVGLSILNVWVINPKKATKWRGGNATNIVEEFHLYGLPTWFCFFVGFLKISLAVLLIASIWFPRVQEIASLGLAVLLLGSIIMHFRVKDALYKSYPAFIFMIMCLVIASSTHIYLTL</sequence>
<dbReference type="Proteomes" id="UP000184432">
    <property type="component" value="Unassembled WGS sequence"/>
</dbReference>
<proteinExistence type="predicted"/>
<name>A0A1M6GNW2_9FLAO</name>
<dbReference type="GO" id="GO:0016020">
    <property type="term" value="C:membrane"/>
    <property type="evidence" value="ECO:0007669"/>
    <property type="project" value="UniProtKB-SubCell"/>
</dbReference>
<dbReference type="OrthoDB" id="1493324at2"/>
<dbReference type="AlphaFoldDB" id="A0A1M6GNW2"/>
<dbReference type="Pfam" id="PF13564">
    <property type="entry name" value="DoxX_2"/>
    <property type="match status" value="1"/>
</dbReference>
<feature type="transmembrane region" description="Helical" evidence="5">
    <location>
        <begin position="78"/>
        <end position="95"/>
    </location>
</feature>
<dbReference type="InterPro" id="IPR032808">
    <property type="entry name" value="DoxX"/>
</dbReference>
<feature type="transmembrane region" description="Helical" evidence="5">
    <location>
        <begin position="6"/>
        <end position="23"/>
    </location>
</feature>
<evidence type="ECO:0000313" key="6">
    <source>
        <dbReference type="EMBL" id="SHJ11675.1"/>
    </source>
</evidence>
<keyword evidence="3 5" id="KW-1133">Transmembrane helix</keyword>
<feature type="transmembrane region" description="Helical" evidence="5">
    <location>
        <begin position="44"/>
        <end position="72"/>
    </location>
</feature>
<evidence type="ECO:0000256" key="3">
    <source>
        <dbReference type="ARBA" id="ARBA00022989"/>
    </source>
</evidence>
<reference evidence="7" key="1">
    <citation type="submission" date="2016-11" db="EMBL/GenBank/DDBJ databases">
        <authorList>
            <person name="Varghese N."/>
            <person name="Submissions S."/>
        </authorList>
    </citation>
    <scope>NUCLEOTIDE SEQUENCE [LARGE SCALE GENOMIC DNA]</scope>
    <source>
        <strain evidence="7">DSM 22623</strain>
    </source>
</reference>
<evidence type="ECO:0000256" key="1">
    <source>
        <dbReference type="ARBA" id="ARBA00004141"/>
    </source>
</evidence>
<keyword evidence="4 5" id="KW-0472">Membrane</keyword>
<dbReference type="RefSeq" id="WP_073316566.1">
    <property type="nucleotide sequence ID" value="NZ_FQYP01000005.1"/>
</dbReference>
<protein>
    <submittedName>
        <fullName evidence="6">DoxX-like family protein</fullName>
    </submittedName>
</protein>
<evidence type="ECO:0000256" key="2">
    <source>
        <dbReference type="ARBA" id="ARBA00022692"/>
    </source>
</evidence>
<comment type="subcellular location">
    <subcellularLocation>
        <location evidence="1">Membrane</location>
        <topology evidence="1">Multi-pass membrane protein</topology>
    </subcellularLocation>
</comment>
<evidence type="ECO:0000256" key="5">
    <source>
        <dbReference type="SAM" id="Phobius"/>
    </source>
</evidence>
<evidence type="ECO:0000313" key="7">
    <source>
        <dbReference type="Proteomes" id="UP000184432"/>
    </source>
</evidence>
<keyword evidence="7" id="KW-1185">Reference proteome</keyword>
<organism evidence="6 7">
    <name type="scientific">Aquimarina spongiae</name>
    <dbReference type="NCBI Taxonomy" id="570521"/>
    <lineage>
        <taxon>Bacteria</taxon>
        <taxon>Pseudomonadati</taxon>
        <taxon>Bacteroidota</taxon>
        <taxon>Flavobacteriia</taxon>
        <taxon>Flavobacteriales</taxon>
        <taxon>Flavobacteriaceae</taxon>
        <taxon>Aquimarina</taxon>
    </lineage>
</organism>
<accession>A0A1M6GNW2</accession>
<dbReference type="STRING" id="570521.SAMN04488508_105375"/>